<dbReference type="KEGG" id="cpis:HS961_08100"/>
<protein>
    <submittedName>
        <fullName evidence="2">GNAT family N-acetyltransferase</fullName>
    </submittedName>
</protein>
<dbReference type="GO" id="GO:0016747">
    <property type="term" value="F:acyltransferase activity, transferring groups other than amino-acyl groups"/>
    <property type="evidence" value="ECO:0007669"/>
    <property type="project" value="InterPro"/>
</dbReference>
<dbReference type="Proteomes" id="UP000515240">
    <property type="component" value="Chromosome"/>
</dbReference>
<dbReference type="Pfam" id="PF00583">
    <property type="entry name" value="Acetyltransf_1"/>
    <property type="match status" value="1"/>
</dbReference>
<reference evidence="2 3" key="1">
    <citation type="journal article" date="2020" name="G3 (Bethesda)">
        <title>CeMbio - The Caenorhabditis elegans Microbiome Resource.</title>
        <authorList>
            <person name="Dirksen P."/>
            <person name="Assie A."/>
            <person name="Zimmermann J."/>
            <person name="Zhang F."/>
            <person name="Tietje A.M."/>
            <person name="Marsh S.A."/>
            <person name="Felix M.A."/>
            <person name="Shapira M."/>
            <person name="Kaleta C."/>
            <person name="Schulenburg H."/>
            <person name="Samuel B."/>
        </authorList>
    </citation>
    <scope>NUCLEOTIDE SEQUENCE [LARGE SCALE GENOMIC DNA]</scope>
    <source>
        <strain evidence="2 3">BIGb0172</strain>
    </source>
</reference>
<dbReference type="RefSeq" id="WP_182327215.1">
    <property type="nucleotide sequence ID" value="NZ_CP058554.1"/>
</dbReference>
<feature type="domain" description="N-acetyltransferase" evidence="1">
    <location>
        <begin position="2"/>
        <end position="155"/>
    </location>
</feature>
<organism evidence="2 3">
    <name type="scientific">Comamonas piscis</name>
    <dbReference type="NCBI Taxonomy" id="1562974"/>
    <lineage>
        <taxon>Bacteria</taxon>
        <taxon>Pseudomonadati</taxon>
        <taxon>Pseudomonadota</taxon>
        <taxon>Betaproteobacteria</taxon>
        <taxon>Burkholderiales</taxon>
        <taxon>Comamonadaceae</taxon>
        <taxon>Comamonas</taxon>
    </lineage>
</organism>
<dbReference type="SUPFAM" id="SSF55729">
    <property type="entry name" value="Acyl-CoA N-acyltransferases (Nat)"/>
    <property type="match status" value="1"/>
</dbReference>
<dbReference type="InterPro" id="IPR000182">
    <property type="entry name" value="GNAT_dom"/>
</dbReference>
<evidence type="ECO:0000313" key="2">
    <source>
        <dbReference type="EMBL" id="QMV72806.1"/>
    </source>
</evidence>
<dbReference type="Gene3D" id="3.40.630.30">
    <property type="match status" value="1"/>
</dbReference>
<dbReference type="PROSITE" id="PS51186">
    <property type="entry name" value="GNAT"/>
    <property type="match status" value="1"/>
</dbReference>
<keyword evidence="3" id="KW-1185">Reference proteome</keyword>
<accession>A0A7G5EFN1</accession>
<proteinExistence type="predicted"/>
<dbReference type="EMBL" id="CP058554">
    <property type="protein sequence ID" value="QMV72806.1"/>
    <property type="molecule type" value="Genomic_DNA"/>
</dbReference>
<name>A0A7G5EFN1_9BURK</name>
<evidence type="ECO:0000259" key="1">
    <source>
        <dbReference type="PROSITE" id="PS51186"/>
    </source>
</evidence>
<evidence type="ECO:0000313" key="3">
    <source>
        <dbReference type="Proteomes" id="UP000515240"/>
    </source>
</evidence>
<dbReference type="AlphaFoldDB" id="A0A7G5EFN1"/>
<sequence length="155" mass="16955">MPLLSPYRPEQQDRVLALSLHEAQQPFVAPIAQTLAELQPRLSAHLIGHGDQIAGFFLIDQDYAEHYPFASADSVGLRSFFIDQRFQGLGLAKRSLQALPAYLQAQGLAAAAVFLTVNCKNAAAIPLYRQCGFEDTGALYLDGGYGPQHIMRLAL</sequence>
<gene>
    <name evidence="2" type="ORF">HS961_08100</name>
</gene>
<dbReference type="InterPro" id="IPR016181">
    <property type="entry name" value="Acyl_CoA_acyltransferase"/>
</dbReference>
<keyword evidence="2" id="KW-0808">Transferase</keyword>